<reference evidence="1 2" key="2">
    <citation type="submission" date="2018-06" db="EMBL/GenBank/DDBJ databases">
        <title>Metagenomic assembly of (sub)arctic Cyanobacteria and their associated microbiome from non-axenic cultures.</title>
        <authorList>
            <person name="Baurain D."/>
        </authorList>
    </citation>
    <scope>NUCLEOTIDE SEQUENCE [LARGE SCALE GENOMIC DNA]</scope>
    <source>
        <strain evidence="1">ULC066bin1</strain>
    </source>
</reference>
<protein>
    <recommendedName>
        <fullName evidence="3">Restriction endonuclease</fullName>
    </recommendedName>
</protein>
<name>A0A2W4Y711_9CYAN</name>
<comment type="caution">
    <text evidence="1">The sequence shown here is derived from an EMBL/GenBank/DDBJ whole genome shotgun (WGS) entry which is preliminary data.</text>
</comment>
<dbReference type="AlphaFoldDB" id="A0A2W4Y711"/>
<evidence type="ECO:0000313" key="2">
    <source>
        <dbReference type="Proteomes" id="UP000249467"/>
    </source>
</evidence>
<evidence type="ECO:0000313" key="1">
    <source>
        <dbReference type="EMBL" id="PZO39038.1"/>
    </source>
</evidence>
<proteinExistence type="predicted"/>
<evidence type="ECO:0008006" key="3">
    <source>
        <dbReference type="Google" id="ProtNLM"/>
    </source>
</evidence>
<sequence length="252" mass="28473">MNLASNNPRVLGRLLEELSWVGNTIKDYREGGRGFENVLTAEVLQALDFLPRQSFLGSVVEVSQGAMEARKKLREEIEQAEFTLLPGNFYLIPSAKLHRNSLAVQPDGIIQTPSNFVVIEAKRIKRSSFQKEQLAREFVLVMQEALLRNRQPILWLILGSEPPISVLGHGRLNPVDAIEIYLESVLQRTENHDFDKSVLLEKAHEVVCWTTWKAISNVVSEQFSSLSIPDASVKDCVQRLVSSIVQSIEWHS</sequence>
<dbReference type="Proteomes" id="UP000249467">
    <property type="component" value="Unassembled WGS sequence"/>
</dbReference>
<accession>A0A2W4Y711</accession>
<dbReference type="EMBL" id="QBML01000020">
    <property type="protein sequence ID" value="PZO39038.1"/>
    <property type="molecule type" value="Genomic_DNA"/>
</dbReference>
<gene>
    <name evidence="1" type="ORF">DCF19_15015</name>
</gene>
<organism evidence="1 2">
    <name type="scientific">Pseudanabaena frigida</name>
    <dbReference type="NCBI Taxonomy" id="945775"/>
    <lineage>
        <taxon>Bacteria</taxon>
        <taxon>Bacillati</taxon>
        <taxon>Cyanobacteriota</taxon>
        <taxon>Cyanophyceae</taxon>
        <taxon>Pseudanabaenales</taxon>
        <taxon>Pseudanabaenaceae</taxon>
        <taxon>Pseudanabaena</taxon>
    </lineage>
</organism>
<reference evidence="1 2" key="1">
    <citation type="submission" date="2018-04" db="EMBL/GenBank/DDBJ databases">
        <authorList>
            <person name="Go L.Y."/>
            <person name="Mitchell J.A."/>
        </authorList>
    </citation>
    <scope>NUCLEOTIDE SEQUENCE [LARGE SCALE GENOMIC DNA]</scope>
    <source>
        <strain evidence="1">ULC066bin1</strain>
    </source>
</reference>